<evidence type="ECO:0000256" key="2">
    <source>
        <dbReference type="ARBA" id="ARBA00011255"/>
    </source>
</evidence>
<evidence type="ECO:0000256" key="3">
    <source>
        <dbReference type="ARBA" id="ARBA00023054"/>
    </source>
</evidence>
<comment type="caution">
    <text evidence="8">The sequence shown here is derived from an EMBL/GenBank/DDBJ whole genome shotgun (WGS) entry which is preliminary data.</text>
</comment>
<keyword evidence="8" id="KW-0966">Cell projection</keyword>
<protein>
    <recommendedName>
        <fullName evidence="5">Flagellar hook-associated protein 2</fullName>
        <shortName evidence="5">HAP2</shortName>
    </recommendedName>
    <alternativeName>
        <fullName evidence="5">Flagellar cap protein</fullName>
    </alternativeName>
</protein>
<keyword evidence="4 5" id="KW-0975">Bacterial flagellum</keyword>
<dbReference type="EMBL" id="JBHTIH010000003">
    <property type="protein sequence ID" value="MFD0739000.1"/>
    <property type="molecule type" value="Genomic_DNA"/>
</dbReference>
<evidence type="ECO:0000256" key="1">
    <source>
        <dbReference type="ARBA" id="ARBA00009764"/>
    </source>
</evidence>
<feature type="domain" description="Flagellar hook-associated protein 2 C-terminal" evidence="7">
    <location>
        <begin position="223"/>
        <end position="438"/>
    </location>
</feature>
<keyword evidence="9" id="KW-1185">Reference proteome</keyword>
<evidence type="ECO:0000259" key="7">
    <source>
        <dbReference type="Pfam" id="PF07195"/>
    </source>
</evidence>
<keyword evidence="3" id="KW-0175">Coiled coil</keyword>
<dbReference type="InterPro" id="IPR040026">
    <property type="entry name" value="FliD"/>
</dbReference>
<feature type="domain" description="Flagellar hook-associated protein 2 N-terminal" evidence="6">
    <location>
        <begin position="15"/>
        <end position="112"/>
    </location>
</feature>
<keyword evidence="8" id="KW-0969">Cilium</keyword>
<dbReference type="Pfam" id="PF07195">
    <property type="entry name" value="FliD_C"/>
    <property type="match status" value="1"/>
</dbReference>
<evidence type="ECO:0000313" key="9">
    <source>
        <dbReference type="Proteomes" id="UP001597090"/>
    </source>
</evidence>
<dbReference type="RefSeq" id="WP_386812019.1">
    <property type="nucleotide sequence ID" value="NZ_JBHTIH010000003.1"/>
</dbReference>
<accession>A0ABW2YMX7</accession>
<dbReference type="PANTHER" id="PTHR30288:SF0">
    <property type="entry name" value="FLAGELLAR HOOK-ASSOCIATED PROTEIN 2"/>
    <property type="match status" value="1"/>
</dbReference>
<evidence type="ECO:0000256" key="4">
    <source>
        <dbReference type="ARBA" id="ARBA00023143"/>
    </source>
</evidence>
<comment type="subcellular location">
    <subcellularLocation>
        <location evidence="5">Secreted</location>
    </subcellularLocation>
    <subcellularLocation>
        <location evidence="5">Bacterial flagellum</location>
    </subcellularLocation>
</comment>
<comment type="similarity">
    <text evidence="1 5">Belongs to the FliD family.</text>
</comment>
<sequence length="451" mass="45641">MLFLAGLVVIGGVGSGLDVATIVSQLVAADRAPSDARFDRTDRQLQAQISAIGTLRGAFSGLRTAVTALSAKDATQARSISVPEGSGFSATATAGAAVGRYQVEVLALASAHKLGSAAFSSADSAVGTGALSVTAGSTTLVVDIDASNNTLAGIRDAINAKAAGKTVSASIVTGDDGAHLVLTALDSGTGKALRLGASGGDGGLSALAYDPPAASTMTQLAVATDARVKVDGYERTGASNAITDLISGVTLTLTKAEPGTVRQLGVASDPAAQRNAAKNFVNAYNASIASIATTTTYNTTTKVAAALNGDSMVRGASRELRDTVSAEVGDLKALGISINKDGTLKLDEASFDAAMLKDTGPATRLFGAGTSSLAGKLDATLDRLLDDDGALDSRSDGLSTRSKALEKQRSALDFRMTQVQARYLAQFTALDGMVTKLQGTSDFLTQQLAQL</sequence>
<evidence type="ECO:0000256" key="5">
    <source>
        <dbReference type="RuleBase" id="RU362066"/>
    </source>
</evidence>
<comment type="subunit">
    <text evidence="2 5">Homopentamer.</text>
</comment>
<organism evidence="8 9">
    <name type="scientific">Lysobacter koreensis</name>
    <dbReference type="NCBI Taxonomy" id="266122"/>
    <lineage>
        <taxon>Bacteria</taxon>
        <taxon>Pseudomonadati</taxon>
        <taxon>Pseudomonadota</taxon>
        <taxon>Gammaproteobacteria</taxon>
        <taxon>Lysobacterales</taxon>
        <taxon>Lysobacteraceae</taxon>
        <taxon>Lysobacter</taxon>
    </lineage>
</organism>
<evidence type="ECO:0000259" key="6">
    <source>
        <dbReference type="Pfam" id="PF02465"/>
    </source>
</evidence>
<dbReference type="Proteomes" id="UP001597090">
    <property type="component" value="Unassembled WGS sequence"/>
</dbReference>
<keyword evidence="5" id="KW-0964">Secreted</keyword>
<dbReference type="PANTHER" id="PTHR30288">
    <property type="entry name" value="FLAGELLAR CAP/ASSEMBLY PROTEIN FLID"/>
    <property type="match status" value="1"/>
</dbReference>
<reference evidence="9" key="1">
    <citation type="journal article" date="2019" name="Int. J. Syst. Evol. Microbiol.">
        <title>The Global Catalogue of Microorganisms (GCM) 10K type strain sequencing project: providing services to taxonomists for standard genome sequencing and annotation.</title>
        <authorList>
            <consortium name="The Broad Institute Genomics Platform"/>
            <consortium name="The Broad Institute Genome Sequencing Center for Infectious Disease"/>
            <person name="Wu L."/>
            <person name="Ma J."/>
        </authorList>
    </citation>
    <scope>NUCLEOTIDE SEQUENCE [LARGE SCALE GENOMIC DNA]</scope>
    <source>
        <strain evidence="9">CCUG 55491</strain>
    </source>
</reference>
<keyword evidence="8" id="KW-0282">Flagellum</keyword>
<evidence type="ECO:0000313" key="8">
    <source>
        <dbReference type="EMBL" id="MFD0739000.1"/>
    </source>
</evidence>
<comment type="function">
    <text evidence="5">Required for morphogenesis and for the elongation of the flagellar filament by facilitating polymerization of the flagellin monomers at the tip of growing filament. Forms a capping structure, which prevents flagellin subunits (transported through the central channel of the flagellum) from leaking out without polymerization at the distal end.</text>
</comment>
<gene>
    <name evidence="8" type="primary">fliD</name>
    <name evidence="8" type="ORF">ACFQZQ_06865</name>
</gene>
<dbReference type="InterPro" id="IPR010809">
    <property type="entry name" value="FliD_C"/>
</dbReference>
<proteinExistence type="inferred from homology"/>
<dbReference type="InterPro" id="IPR003481">
    <property type="entry name" value="FliD_N"/>
</dbReference>
<name>A0ABW2YMX7_9GAMM</name>
<dbReference type="Pfam" id="PF02465">
    <property type="entry name" value="FliD_N"/>
    <property type="match status" value="1"/>
</dbReference>